<dbReference type="GO" id="GO:0006264">
    <property type="term" value="P:mitochondrial DNA replication"/>
    <property type="evidence" value="ECO:0007669"/>
    <property type="project" value="TreeGrafter"/>
</dbReference>
<name>A0A673GFW5_9TELE</name>
<protein>
    <recommendedName>
        <fullName evidence="5">DNA-directed primase/polymerase protein</fullName>
        <ecNumber evidence="7">2.7.7.102</ecNumber>
        <ecNumber evidence="2">2.7.7.7</ecNumber>
    </recommendedName>
</protein>
<comment type="similarity">
    <text evidence="1">Belongs to the eukaryotic-type primase small subunit family.</text>
</comment>
<dbReference type="EC" id="2.7.7.7" evidence="2"/>
<dbReference type="Ensembl" id="ENSSRHT00000011459.1">
    <property type="protein sequence ID" value="ENSSRHP00000011037.1"/>
    <property type="gene ID" value="ENSSRHG00000006432.1"/>
</dbReference>
<evidence type="ECO:0000256" key="2">
    <source>
        <dbReference type="ARBA" id="ARBA00012417"/>
    </source>
</evidence>
<evidence type="ECO:0000313" key="10">
    <source>
        <dbReference type="Proteomes" id="UP000472270"/>
    </source>
</evidence>
<keyword evidence="10" id="KW-1185">Reference proteome</keyword>
<dbReference type="GO" id="GO:0005759">
    <property type="term" value="C:mitochondrial matrix"/>
    <property type="evidence" value="ECO:0007669"/>
    <property type="project" value="TreeGrafter"/>
</dbReference>
<dbReference type="InterPro" id="IPR044917">
    <property type="entry name" value="PRIMPOL"/>
</dbReference>
<dbReference type="GO" id="GO:0003887">
    <property type="term" value="F:DNA-directed DNA polymerase activity"/>
    <property type="evidence" value="ECO:0007669"/>
    <property type="project" value="UniProtKB-KW"/>
</dbReference>
<gene>
    <name evidence="9" type="primary">LOC107735522</name>
</gene>
<dbReference type="GO" id="GO:0031297">
    <property type="term" value="P:replication fork processing"/>
    <property type="evidence" value="ECO:0007669"/>
    <property type="project" value="TreeGrafter"/>
</dbReference>
<organism evidence="9 10">
    <name type="scientific">Sinocyclocheilus rhinocerous</name>
    <dbReference type="NCBI Taxonomy" id="307959"/>
    <lineage>
        <taxon>Eukaryota</taxon>
        <taxon>Metazoa</taxon>
        <taxon>Chordata</taxon>
        <taxon>Craniata</taxon>
        <taxon>Vertebrata</taxon>
        <taxon>Euteleostomi</taxon>
        <taxon>Actinopterygii</taxon>
        <taxon>Neopterygii</taxon>
        <taxon>Teleostei</taxon>
        <taxon>Ostariophysi</taxon>
        <taxon>Cypriniformes</taxon>
        <taxon>Cyprinidae</taxon>
        <taxon>Cyprininae</taxon>
        <taxon>Sinocyclocheilus</taxon>
    </lineage>
</organism>
<sequence length="106" mass="12381">MTGGKWQDRLKSVEQRASSFQSSPLCCPYKPRLSRPWQPFSVWRLFPRQNTAIAFTQHIKQDVHIFSLEKEGSDAGQRIFLVTSYSELWHYYRSLWKGPSANSTLT</sequence>
<dbReference type="GO" id="GO:0003682">
    <property type="term" value="F:chromatin binding"/>
    <property type="evidence" value="ECO:0007669"/>
    <property type="project" value="TreeGrafter"/>
</dbReference>
<dbReference type="GO" id="GO:0009411">
    <property type="term" value="P:response to UV"/>
    <property type="evidence" value="ECO:0007669"/>
    <property type="project" value="TreeGrafter"/>
</dbReference>
<reference evidence="9" key="1">
    <citation type="submission" date="2025-08" db="UniProtKB">
        <authorList>
            <consortium name="Ensembl"/>
        </authorList>
    </citation>
    <scope>IDENTIFICATION</scope>
</reference>
<keyword evidence="3" id="KW-0804">Transcription</keyword>
<evidence type="ECO:0000256" key="8">
    <source>
        <dbReference type="ARBA" id="ARBA00047303"/>
    </source>
</evidence>
<evidence type="ECO:0000256" key="7">
    <source>
        <dbReference type="ARBA" id="ARBA00044768"/>
    </source>
</evidence>
<dbReference type="GO" id="GO:0042276">
    <property type="term" value="P:error-prone translesion synthesis"/>
    <property type="evidence" value="ECO:0007669"/>
    <property type="project" value="InterPro"/>
</dbReference>
<reference evidence="9" key="2">
    <citation type="submission" date="2025-09" db="UniProtKB">
        <authorList>
            <consortium name="Ensembl"/>
        </authorList>
    </citation>
    <scope>IDENTIFICATION</scope>
</reference>
<comment type="catalytic activity">
    <reaction evidence="6">
        <text>ssDNA + n NTP = ssDNA/pppN(pN)n-1 hybrid + (n-1) diphosphate.</text>
        <dbReference type="EC" id="2.7.7.102"/>
    </reaction>
</comment>
<evidence type="ECO:0000256" key="5">
    <source>
        <dbReference type="ARBA" id="ARBA00026139"/>
    </source>
</evidence>
<evidence type="ECO:0000313" key="9">
    <source>
        <dbReference type="Ensembl" id="ENSSRHP00000011037.1"/>
    </source>
</evidence>
<evidence type="ECO:0000256" key="4">
    <source>
        <dbReference type="ARBA" id="ARBA00022932"/>
    </source>
</evidence>
<evidence type="ECO:0000256" key="6">
    <source>
        <dbReference type="ARBA" id="ARBA00044677"/>
    </source>
</evidence>
<proteinExistence type="inferred from homology"/>
<keyword evidence="4" id="KW-0548">Nucleotidyltransferase</keyword>
<comment type="catalytic activity">
    <reaction evidence="8">
        <text>DNA(n) + a 2'-deoxyribonucleoside 5'-triphosphate = DNA(n+1) + diphosphate</text>
        <dbReference type="Rhea" id="RHEA:22508"/>
        <dbReference type="Rhea" id="RHEA-COMP:17339"/>
        <dbReference type="Rhea" id="RHEA-COMP:17340"/>
        <dbReference type="ChEBI" id="CHEBI:33019"/>
        <dbReference type="ChEBI" id="CHEBI:61560"/>
        <dbReference type="ChEBI" id="CHEBI:173112"/>
        <dbReference type="EC" id="2.7.7.7"/>
    </reaction>
    <physiologicalReaction direction="left-to-right" evidence="8">
        <dbReference type="Rhea" id="RHEA:22509"/>
    </physiologicalReaction>
</comment>
<dbReference type="PANTHER" id="PTHR31399">
    <property type="entry name" value="DNA-DIRECTED PRIMASE / POLYMERASE PROTEIN"/>
    <property type="match status" value="1"/>
</dbReference>
<keyword evidence="4" id="KW-0239">DNA-directed DNA polymerase</keyword>
<evidence type="ECO:0000256" key="1">
    <source>
        <dbReference type="ARBA" id="ARBA00009762"/>
    </source>
</evidence>
<dbReference type="PANTHER" id="PTHR31399:SF0">
    <property type="entry name" value="DNA-DIRECTED PRIMASE_POLYMERASE PROTEIN"/>
    <property type="match status" value="1"/>
</dbReference>
<dbReference type="GO" id="GO:0000428">
    <property type="term" value="C:DNA-directed RNA polymerase complex"/>
    <property type="evidence" value="ECO:0007669"/>
    <property type="project" value="UniProtKB-KW"/>
</dbReference>
<evidence type="ECO:0000256" key="3">
    <source>
        <dbReference type="ARBA" id="ARBA00022478"/>
    </source>
</evidence>
<dbReference type="Proteomes" id="UP000472270">
    <property type="component" value="Unassembled WGS sequence"/>
</dbReference>
<keyword evidence="4" id="KW-0808">Transferase</keyword>
<keyword evidence="3" id="KW-0240">DNA-directed RNA polymerase</keyword>
<dbReference type="AlphaFoldDB" id="A0A673GFW5"/>
<dbReference type="EC" id="2.7.7.102" evidence="7"/>
<accession>A0A673GFW5</accession>
<dbReference type="GO" id="GO:0005634">
    <property type="term" value="C:nucleus"/>
    <property type="evidence" value="ECO:0007669"/>
    <property type="project" value="TreeGrafter"/>
</dbReference>